<reference evidence="1 2" key="3">
    <citation type="journal article" date="2019" name="Int. J. Syst. Evol. Microbiol.">
        <title>Nitrosopumilus adriaticus sp. nov. and Nitrosopumilus piranensis sp. nov., two ammonia-oxidizing archaea from the Adriatic Sea and members of the class Nitrososphaeria.</title>
        <authorList>
            <person name="Bayer B."/>
            <person name="Vojvoda J."/>
            <person name="Reinthaler T."/>
            <person name="Reyes C."/>
            <person name="Pinto M."/>
            <person name="Herndl G.J."/>
        </authorList>
    </citation>
    <scope>NUCLEOTIDE SEQUENCE [LARGE SCALE GENOMIC DNA]</scope>
    <source>
        <strain evidence="1 2">D3C</strain>
    </source>
</reference>
<name>A0A0C5BTK6_9ARCH</name>
<dbReference type="GeneID" id="41599559"/>
<evidence type="ECO:0000313" key="1">
    <source>
        <dbReference type="EMBL" id="AJM91611.1"/>
    </source>
</evidence>
<dbReference type="PATRIC" id="fig|1582439.9.peg.399"/>
<dbReference type="AlphaFoldDB" id="A0A0C5BTK6"/>
<dbReference type="EMBL" id="CP010868">
    <property type="protein sequence ID" value="AJM91611.1"/>
    <property type="molecule type" value="Genomic_DNA"/>
</dbReference>
<protein>
    <submittedName>
        <fullName evidence="1">Uncharacterized protein</fullName>
    </submittedName>
</protein>
<dbReference type="STRING" id="1582439.NPIRD3C_0395"/>
<proteinExistence type="predicted"/>
<keyword evidence="2" id="KW-1185">Reference proteome</keyword>
<dbReference type="KEGG" id="nid:NPIRD3C_0395"/>
<dbReference type="HOGENOM" id="CLU_2893053_0_0_2"/>
<sequence length="62" mass="7136">MARVNSYEIVTYDSDGAIIPLDGLRISFRNNDFGWCFMKEYKSLYPFYDFGLVSIGNAQVNL</sequence>
<gene>
    <name evidence="1" type="ORF">NPIRD3C_0395</name>
</gene>
<dbReference type="RefSeq" id="WP_148702595.1">
    <property type="nucleotide sequence ID" value="NZ_CP010868.1"/>
</dbReference>
<evidence type="ECO:0000313" key="2">
    <source>
        <dbReference type="Proteomes" id="UP000032027"/>
    </source>
</evidence>
<reference evidence="2" key="1">
    <citation type="submission" date="2015-02" db="EMBL/GenBank/DDBJ databases">
        <title>Characterization of two novel Thaumarchaeota isolated from the Northern Adriatic Sea.</title>
        <authorList>
            <person name="Bayer B."/>
            <person name="Vojvoda J."/>
            <person name="Offre P."/>
            <person name="Srivastava A."/>
            <person name="Elisabeth N."/>
            <person name="Garcia J.A.L."/>
            <person name="Schleper C."/>
            <person name="Herndl G.J."/>
        </authorList>
    </citation>
    <scope>NUCLEOTIDE SEQUENCE [LARGE SCALE GENOMIC DNA]</scope>
    <source>
        <strain evidence="2">D3C</strain>
    </source>
</reference>
<organism evidence="1 2">
    <name type="scientific">Nitrosopumilus piranensis</name>
    <dbReference type="NCBI Taxonomy" id="1582439"/>
    <lineage>
        <taxon>Archaea</taxon>
        <taxon>Nitrososphaerota</taxon>
        <taxon>Nitrososphaeria</taxon>
        <taxon>Nitrosopumilales</taxon>
        <taxon>Nitrosopumilaceae</taxon>
        <taxon>Nitrosopumilus</taxon>
    </lineage>
</organism>
<dbReference type="Proteomes" id="UP000032027">
    <property type="component" value="Chromosome"/>
</dbReference>
<reference evidence="1 2" key="2">
    <citation type="journal article" date="2016" name="ISME J.">
        <title>Physiological and genomic characterization of two novel marine thaumarchaeal strains indicates niche differentiation.</title>
        <authorList>
            <person name="Bayer B."/>
            <person name="Vojvoda J."/>
            <person name="Offre P."/>
            <person name="Alves R.J."/>
            <person name="Elisabeth N.H."/>
            <person name="Garcia J.A."/>
            <person name="Volland J.M."/>
            <person name="Srivastava A."/>
            <person name="Schleper C."/>
            <person name="Herndl G.J."/>
        </authorList>
    </citation>
    <scope>NUCLEOTIDE SEQUENCE [LARGE SCALE GENOMIC DNA]</scope>
    <source>
        <strain evidence="1 2">D3C</strain>
    </source>
</reference>
<accession>A0A0C5BTK6</accession>